<dbReference type="SUPFAM" id="SSF81383">
    <property type="entry name" value="F-box domain"/>
    <property type="match status" value="1"/>
</dbReference>
<dbReference type="InterPro" id="IPR036047">
    <property type="entry name" value="F-box-like_dom_sf"/>
</dbReference>
<keyword evidence="1" id="KW-0472">Membrane</keyword>
<dbReference type="Pfam" id="PF00646">
    <property type="entry name" value="F-box"/>
    <property type="match status" value="1"/>
</dbReference>
<keyword evidence="1" id="KW-0812">Transmembrane</keyword>
<keyword evidence="1" id="KW-1133">Transmembrane helix</keyword>
<accession>A0A8K0MRN3</accession>
<dbReference type="InterPro" id="IPR032675">
    <property type="entry name" value="LRR_dom_sf"/>
</dbReference>
<feature type="domain" description="F-box" evidence="2">
    <location>
        <begin position="24"/>
        <end position="60"/>
    </location>
</feature>
<dbReference type="InterPro" id="IPR053197">
    <property type="entry name" value="F-box_SCFL_complex_component"/>
</dbReference>
<evidence type="ECO:0000256" key="1">
    <source>
        <dbReference type="SAM" id="Phobius"/>
    </source>
</evidence>
<dbReference type="SUPFAM" id="SSF52058">
    <property type="entry name" value="L domain-like"/>
    <property type="match status" value="1"/>
</dbReference>
<proteinExistence type="predicted"/>
<organism evidence="3 4">
    <name type="scientific">Rhamnella rubrinervis</name>
    <dbReference type="NCBI Taxonomy" id="2594499"/>
    <lineage>
        <taxon>Eukaryota</taxon>
        <taxon>Viridiplantae</taxon>
        <taxon>Streptophyta</taxon>
        <taxon>Embryophyta</taxon>
        <taxon>Tracheophyta</taxon>
        <taxon>Spermatophyta</taxon>
        <taxon>Magnoliopsida</taxon>
        <taxon>eudicotyledons</taxon>
        <taxon>Gunneridae</taxon>
        <taxon>Pentapetalae</taxon>
        <taxon>rosids</taxon>
        <taxon>fabids</taxon>
        <taxon>Rosales</taxon>
        <taxon>Rhamnaceae</taxon>
        <taxon>rhamnoid group</taxon>
        <taxon>Rhamneae</taxon>
        <taxon>Rhamnella</taxon>
    </lineage>
</organism>
<dbReference type="Gene3D" id="1.20.1280.50">
    <property type="match status" value="1"/>
</dbReference>
<dbReference type="SMART" id="SM00256">
    <property type="entry name" value="FBOX"/>
    <property type="match status" value="1"/>
</dbReference>
<sequence>MESKRAKRDCGGDEVEKVPNTVTEDRISQLPDPLIHYIFSFLPTFYIIQMSILSKRWRRMWVSTPFIYLEDFCGIHKKKYCKRLLKFVSGCLRYRKLYKQVPETSITRFQFDTSYSLLNASRVKGWFSFLIEKNVKELDLHLKYYSLPQSVLNAVSLTVLKLNGMVLKTTSLSTLHSLKVLFLIGVEFDANSLQNLISGCPIIEDLHLKGRYRDIHVGFSIGKTLKYLSLSGVTITCQWLEGLIYGLPLLERLTLYSCDGLKNISISGHSLKSLYYEGHSENISIVSHSLTTLHVDTWFDAFKATFRSPNLVYLSLFCRVESVISIEAPKLLEGNLKLSYDSKCVTSYDNTVHLLANFKSLKKMKLCMRGQDIIFSRNTWTPPLPNLKHLMLKIPYHLKRKSELEDFVYWCAPSLETLEIDDKK</sequence>
<gene>
    <name evidence="3" type="ORF">FNV43_RR00170</name>
</gene>
<comment type="caution">
    <text evidence="3">The sequence shown here is derived from an EMBL/GenBank/DDBJ whole genome shotgun (WGS) entry which is preliminary data.</text>
</comment>
<feature type="transmembrane region" description="Helical" evidence="1">
    <location>
        <begin position="34"/>
        <end position="53"/>
    </location>
</feature>
<dbReference type="InterPro" id="IPR001810">
    <property type="entry name" value="F-box_dom"/>
</dbReference>
<dbReference type="InterPro" id="IPR053781">
    <property type="entry name" value="F-box_AtFBL13-like"/>
</dbReference>
<evidence type="ECO:0000313" key="3">
    <source>
        <dbReference type="EMBL" id="KAF3455539.1"/>
    </source>
</evidence>
<dbReference type="Gene3D" id="3.80.10.10">
    <property type="entry name" value="Ribonuclease Inhibitor"/>
    <property type="match status" value="1"/>
</dbReference>
<name>A0A8K0MRN3_9ROSA</name>
<keyword evidence="4" id="KW-1185">Reference proteome</keyword>
<dbReference type="PANTHER" id="PTHR34223:SF51">
    <property type="entry name" value="OS06G0556300 PROTEIN"/>
    <property type="match status" value="1"/>
</dbReference>
<dbReference type="PROSITE" id="PS50181">
    <property type="entry name" value="FBOX"/>
    <property type="match status" value="1"/>
</dbReference>
<dbReference type="Pfam" id="PF24758">
    <property type="entry name" value="LRR_At5g56370"/>
    <property type="match status" value="1"/>
</dbReference>
<evidence type="ECO:0000313" key="4">
    <source>
        <dbReference type="Proteomes" id="UP000796880"/>
    </source>
</evidence>
<dbReference type="AlphaFoldDB" id="A0A8K0MRN3"/>
<dbReference type="Proteomes" id="UP000796880">
    <property type="component" value="Unassembled WGS sequence"/>
</dbReference>
<dbReference type="InterPro" id="IPR055411">
    <property type="entry name" value="LRR_FXL15/At3g58940/PEG3-like"/>
</dbReference>
<reference evidence="3" key="1">
    <citation type="submission" date="2020-03" db="EMBL/GenBank/DDBJ databases">
        <title>A high-quality chromosome-level genome assembly of a woody plant with both climbing and erect habits, Rhamnella rubrinervis.</title>
        <authorList>
            <person name="Lu Z."/>
            <person name="Yang Y."/>
            <person name="Zhu X."/>
            <person name="Sun Y."/>
        </authorList>
    </citation>
    <scope>NUCLEOTIDE SEQUENCE</scope>
    <source>
        <strain evidence="3">BYM</strain>
        <tissue evidence="3">Leaf</tissue>
    </source>
</reference>
<dbReference type="PANTHER" id="PTHR34223">
    <property type="entry name" value="OS11G0201299 PROTEIN"/>
    <property type="match status" value="1"/>
</dbReference>
<protein>
    <recommendedName>
        <fullName evidence="2">F-box domain-containing protein</fullName>
    </recommendedName>
</protein>
<evidence type="ECO:0000259" key="2">
    <source>
        <dbReference type="PROSITE" id="PS50181"/>
    </source>
</evidence>
<dbReference type="CDD" id="cd22160">
    <property type="entry name" value="F-box_AtFBL13-like"/>
    <property type="match status" value="1"/>
</dbReference>
<dbReference type="OrthoDB" id="1939276at2759"/>
<dbReference type="EMBL" id="VOIH02000001">
    <property type="protein sequence ID" value="KAF3455539.1"/>
    <property type="molecule type" value="Genomic_DNA"/>
</dbReference>